<comment type="subcellular location">
    <subcellularLocation>
        <location evidence="1">Nucleus</location>
    </subcellularLocation>
</comment>
<evidence type="ECO:0000256" key="3">
    <source>
        <dbReference type="ARBA" id="ARBA00022771"/>
    </source>
</evidence>
<dbReference type="GO" id="GO:0046983">
    <property type="term" value="F:protein dimerization activity"/>
    <property type="evidence" value="ECO:0007669"/>
    <property type="project" value="InterPro"/>
</dbReference>
<dbReference type="EMBL" id="AVOT02004328">
    <property type="protein sequence ID" value="MBW0476058.1"/>
    <property type="molecule type" value="Genomic_DNA"/>
</dbReference>
<dbReference type="SUPFAM" id="SSF53098">
    <property type="entry name" value="Ribonuclease H-like"/>
    <property type="match status" value="1"/>
</dbReference>
<dbReference type="Proteomes" id="UP000765509">
    <property type="component" value="Unassembled WGS sequence"/>
</dbReference>
<evidence type="ECO:0000313" key="8">
    <source>
        <dbReference type="Proteomes" id="UP000765509"/>
    </source>
</evidence>
<evidence type="ECO:0000256" key="5">
    <source>
        <dbReference type="ARBA" id="ARBA00023242"/>
    </source>
</evidence>
<dbReference type="GO" id="GO:0005634">
    <property type="term" value="C:nucleus"/>
    <property type="evidence" value="ECO:0007669"/>
    <property type="project" value="UniProtKB-SubCell"/>
</dbReference>
<organism evidence="7 8">
    <name type="scientific">Austropuccinia psidii MF-1</name>
    <dbReference type="NCBI Taxonomy" id="1389203"/>
    <lineage>
        <taxon>Eukaryota</taxon>
        <taxon>Fungi</taxon>
        <taxon>Dikarya</taxon>
        <taxon>Basidiomycota</taxon>
        <taxon>Pucciniomycotina</taxon>
        <taxon>Pucciniomycetes</taxon>
        <taxon>Pucciniales</taxon>
        <taxon>Sphaerophragmiaceae</taxon>
        <taxon>Austropuccinia</taxon>
    </lineage>
</organism>
<dbReference type="AlphaFoldDB" id="A0A9Q3C332"/>
<accession>A0A9Q3C332</accession>
<comment type="caution">
    <text evidence="7">The sequence shown here is derived from an EMBL/GenBank/DDBJ whole genome shotgun (WGS) entry which is preliminary data.</text>
</comment>
<protein>
    <recommendedName>
        <fullName evidence="6">HAT C-terminal dimerisation domain-containing protein</fullName>
    </recommendedName>
</protein>
<evidence type="ECO:0000256" key="2">
    <source>
        <dbReference type="ARBA" id="ARBA00022723"/>
    </source>
</evidence>
<keyword evidence="2" id="KW-0479">Metal-binding</keyword>
<keyword evidence="4" id="KW-0862">Zinc</keyword>
<sequence>MISKYITILLGKRPVICASIIDPQLKHTFFLTQNYTLGEFGTSCTQLTKIFEEKAQKFVTIQDCKPHEIVLERSTRLLEKMYPSGTHKGGTLELELQRYFEEPPEPKDTDILVFWRSQGKLFPTLGVMAQNYLAIPATSAPSERVFAGGRIILSYQRA</sequence>
<dbReference type="InterPro" id="IPR052035">
    <property type="entry name" value="ZnF_BED_domain_contain"/>
</dbReference>
<keyword evidence="8" id="KW-1185">Reference proteome</keyword>
<dbReference type="OrthoDB" id="1607513at2759"/>
<evidence type="ECO:0000313" key="7">
    <source>
        <dbReference type="EMBL" id="MBW0476058.1"/>
    </source>
</evidence>
<evidence type="ECO:0000256" key="1">
    <source>
        <dbReference type="ARBA" id="ARBA00004123"/>
    </source>
</evidence>
<feature type="domain" description="HAT C-terminal dimerisation" evidence="6">
    <location>
        <begin position="95"/>
        <end position="156"/>
    </location>
</feature>
<reference evidence="7" key="1">
    <citation type="submission" date="2021-03" db="EMBL/GenBank/DDBJ databases">
        <title>Draft genome sequence of rust myrtle Austropuccinia psidii MF-1, a brazilian biotype.</title>
        <authorList>
            <person name="Quecine M.C."/>
            <person name="Pachon D.M.R."/>
            <person name="Bonatelli M.L."/>
            <person name="Correr F.H."/>
            <person name="Franceschini L.M."/>
            <person name="Leite T.F."/>
            <person name="Margarido G.R.A."/>
            <person name="Almeida C.A."/>
            <person name="Ferrarezi J.A."/>
            <person name="Labate C.A."/>
        </authorList>
    </citation>
    <scope>NUCLEOTIDE SEQUENCE</scope>
    <source>
        <strain evidence="7">MF-1</strain>
    </source>
</reference>
<keyword evidence="5" id="KW-0539">Nucleus</keyword>
<dbReference type="Pfam" id="PF05699">
    <property type="entry name" value="Dimer_Tnp_hAT"/>
    <property type="match status" value="1"/>
</dbReference>
<dbReference type="PANTHER" id="PTHR46481:SF10">
    <property type="entry name" value="ZINC FINGER BED DOMAIN-CONTAINING PROTEIN 39"/>
    <property type="match status" value="1"/>
</dbReference>
<dbReference type="GO" id="GO:0008270">
    <property type="term" value="F:zinc ion binding"/>
    <property type="evidence" value="ECO:0007669"/>
    <property type="project" value="UniProtKB-KW"/>
</dbReference>
<dbReference type="InterPro" id="IPR012337">
    <property type="entry name" value="RNaseH-like_sf"/>
</dbReference>
<gene>
    <name evidence="7" type="ORF">O181_015773</name>
</gene>
<proteinExistence type="predicted"/>
<dbReference type="PANTHER" id="PTHR46481">
    <property type="entry name" value="ZINC FINGER BED DOMAIN-CONTAINING PROTEIN 4"/>
    <property type="match status" value="1"/>
</dbReference>
<keyword evidence="3" id="KW-0863">Zinc-finger</keyword>
<evidence type="ECO:0000256" key="4">
    <source>
        <dbReference type="ARBA" id="ARBA00022833"/>
    </source>
</evidence>
<dbReference type="InterPro" id="IPR008906">
    <property type="entry name" value="HATC_C_dom"/>
</dbReference>
<evidence type="ECO:0000259" key="6">
    <source>
        <dbReference type="Pfam" id="PF05699"/>
    </source>
</evidence>
<name>A0A9Q3C332_9BASI</name>